<keyword evidence="2" id="KW-0812">Transmembrane</keyword>
<evidence type="ECO:0000256" key="1">
    <source>
        <dbReference type="SAM" id="MobiDB-lite"/>
    </source>
</evidence>
<sequence length="279" mass="30878">MQVYASYKYPRTEIENLRPGKLLQQATDSHPSVLFSSKSGDGPQLGPFHMKPATLISHVKEVIKEEEESAADKMLRRHYCADRVEDLEMSISHSFITASPFYVPAYVLRSHHYGQTLHTFVSGVDAGGVDGQRPYNVKIPAVLTGLTVGACILFCGGSAAFDAASTWIWGIALPMSIVGIFTHFLPCMRLAWVASQLREEKERHARQNAKAKWDAKGVRAYSQYEEQRRLQDRERSTFFAQNPGYGQSLDGGAAKSPDAQHSGTVQRLAPGETPSFCAK</sequence>
<gene>
    <name evidence="3" type="primary">g6557</name>
    <name evidence="3" type="ORF">VP750_LOCUS5612</name>
</gene>
<comment type="caution">
    <text evidence="3">The sequence shown here is derived from an EMBL/GenBank/DDBJ whole genome shotgun (WGS) entry which is preliminary data.</text>
</comment>
<evidence type="ECO:0000313" key="4">
    <source>
        <dbReference type="Proteomes" id="UP001497392"/>
    </source>
</evidence>
<name>A0ABP1FVP0_9CHLO</name>
<evidence type="ECO:0000313" key="3">
    <source>
        <dbReference type="EMBL" id="CAL5223953.1"/>
    </source>
</evidence>
<accession>A0ABP1FVP0</accession>
<keyword evidence="2" id="KW-0472">Membrane</keyword>
<feature type="transmembrane region" description="Helical" evidence="2">
    <location>
        <begin position="141"/>
        <end position="161"/>
    </location>
</feature>
<protein>
    <submittedName>
        <fullName evidence="3">G6557 protein</fullName>
    </submittedName>
</protein>
<evidence type="ECO:0000256" key="2">
    <source>
        <dbReference type="SAM" id="Phobius"/>
    </source>
</evidence>
<reference evidence="3 4" key="1">
    <citation type="submission" date="2024-06" db="EMBL/GenBank/DDBJ databases">
        <authorList>
            <person name="Kraege A."/>
            <person name="Thomma B."/>
        </authorList>
    </citation>
    <scope>NUCLEOTIDE SEQUENCE [LARGE SCALE GENOMIC DNA]</scope>
</reference>
<proteinExistence type="predicted"/>
<dbReference type="Proteomes" id="UP001497392">
    <property type="component" value="Unassembled WGS sequence"/>
</dbReference>
<keyword evidence="2" id="KW-1133">Transmembrane helix</keyword>
<keyword evidence="4" id="KW-1185">Reference proteome</keyword>
<feature type="transmembrane region" description="Helical" evidence="2">
    <location>
        <begin position="167"/>
        <end position="192"/>
    </location>
</feature>
<feature type="region of interest" description="Disordered" evidence="1">
    <location>
        <begin position="240"/>
        <end position="279"/>
    </location>
</feature>
<organism evidence="3 4">
    <name type="scientific">Coccomyxa viridis</name>
    <dbReference type="NCBI Taxonomy" id="1274662"/>
    <lineage>
        <taxon>Eukaryota</taxon>
        <taxon>Viridiplantae</taxon>
        <taxon>Chlorophyta</taxon>
        <taxon>core chlorophytes</taxon>
        <taxon>Trebouxiophyceae</taxon>
        <taxon>Trebouxiophyceae incertae sedis</taxon>
        <taxon>Coccomyxaceae</taxon>
        <taxon>Coccomyxa</taxon>
    </lineage>
</organism>
<dbReference type="EMBL" id="CAXHTA020000009">
    <property type="protein sequence ID" value="CAL5223953.1"/>
    <property type="molecule type" value="Genomic_DNA"/>
</dbReference>